<feature type="compositionally biased region" description="Basic and acidic residues" evidence="5">
    <location>
        <begin position="30"/>
        <end position="48"/>
    </location>
</feature>
<dbReference type="Proteomes" id="UP000797356">
    <property type="component" value="Chromosome 6"/>
</dbReference>
<feature type="compositionally biased region" description="Basic residues" evidence="5">
    <location>
        <begin position="1"/>
        <end position="24"/>
    </location>
</feature>
<reference evidence="6" key="1">
    <citation type="journal article" date="2017" name="Gigascience">
        <title>The genome draft of coconut (Cocos nucifera).</title>
        <authorList>
            <person name="Xiao Y."/>
            <person name="Xu P."/>
            <person name="Fan H."/>
            <person name="Baudouin L."/>
            <person name="Xia W."/>
            <person name="Bocs S."/>
            <person name="Xu J."/>
            <person name="Li Q."/>
            <person name="Guo A."/>
            <person name="Zhou L."/>
            <person name="Li J."/>
            <person name="Wu Y."/>
            <person name="Ma Z."/>
            <person name="Armero A."/>
            <person name="Issali A.E."/>
            <person name="Liu N."/>
            <person name="Peng M."/>
            <person name="Yang Y."/>
        </authorList>
    </citation>
    <scope>NUCLEOTIDE SEQUENCE</scope>
    <source>
        <tissue evidence="6">Spear leaf of Hainan Tall coconut</tissue>
    </source>
</reference>
<dbReference type="GO" id="GO:1990904">
    <property type="term" value="C:ribonucleoprotein complex"/>
    <property type="evidence" value="ECO:0007669"/>
    <property type="project" value="UniProtKB-KW"/>
</dbReference>
<dbReference type="GO" id="GO:0006412">
    <property type="term" value="P:translation"/>
    <property type="evidence" value="ECO:0007669"/>
    <property type="project" value="InterPro"/>
</dbReference>
<feature type="region of interest" description="Disordered" evidence="5">
    <location>
        <begin position="1"/>
        <end position="48"/>
    </location>
</feature>
<protein>
    <recommendedName>
        <fullName evidence="4">60S ribosomal protein L41</fullName>
    </recommendedName>
</protein>
<dbReference type="GO" id="GO:0003735">
    <property type="term" value="F:structural constituent of ribosome"/>
    <property type="evidence" value="ECO:0007669"/>
    <property type="project" value="UniProtKB-UniRule"/>
</dbReference>
<comment type="caution">
    <text evidence="6">The sequence shown here is derived from an EMBL/GenBank/DDBJ whole genome shotgun (WGS) entry which is preliminary data.</text>
</comment>
<proteinExistence type="inferred from homology"/>
<comment type="subunit">
    <text evidence="4">Component of the large ribosomal subunit.</text>
</comment>
<evidence type="ECO:0000313" key="7">
    <source>
        <dbReference type="Proteomes" id="UP000797356"/>
    </source>
</evidence>
<evidence type="ECO:0000313" key="6">
    <source>
        <dbReference type="EMBL" id="KAG1348017.1"/>
    </source>
</evidence>
<sequence length="99" mass="11825">MRAKWKKKRMRRLKRKRRKMRQRGKGLAGIDDKNSWGKRPGGDEHKRPGERDWLVLMIRTRGERDQVVMNISDQVQFYFGAFVGTRAKLVVSENHLEFL</sequence>
<evidence type="ECO:0000256" key="3">
    <source>
        <dbReference type="ARBA" id="ARBA00043969"/>
    </source>
</evidence>
<reference evidence="6" key="2">
    <citation type="submission" date="2019-07" db="EMBL/GenBank/DDBJ databases">
        <authorList>
            <person name="Yang Y."/>
            <person name="Bocs S."/>
            <person name="Baudouin L."/>
        </authorList>
    </citation>
    <scope>NUCLEOTIDE SEQUENCE</scope>
    <source>
        <tissue evidence="6">Spear leaf of Hainan Tall coconut</tissue>
    </source>
</reference>
<evidence type="ECO:0000256" key="1">
    <source>
        <dbReference type="ARBA" id="ARBA00022980"/>
    </source>
</evidence>
<gene>
    <name evidence="6" type="ORF">COCNU_06G018460</name>
</gene>
<evidence type="ECO:0000256" key="5">
    <source>
        <dbReference type="SAM" id="MobiDB-lite"/>
    </source>
</evidence>
<evidence type="ECO:0000256" key="2">
    <source>
        <dbReference type="ARBA" id="ARBA00023274"/>
    </source>
</evidence>
<dbReference type="InterPro" id="IPR007836">
    <property type="entry name" value="Ribosomal_eS32"/>
</dbReference>
<dbReference type="AlphaFoldDB" id="A0A8K0IDT6"/>
<accession>A0A8K0IDT6</accession>
<dbReference type="GO" id="GO:0005840">
    <property type="term" value="C:ribosome"/>
    <property type="evidence" value="ECO:0007669"/>
    <property type="project" value="UniProtKB-KW"/>
</dbReference>
<dbReference type="EMBL" id="CM017877">
    <property type="protein sequence ID" value="KAG1348017.1"/>
    <property type="molecule type" value="Genomic_DNA"/>
</dbReference>
<name>A0A8K0IDT6_COCNU</name>
<organism evidence="6 7">
    <name type="scientific">Cocos nucifera</name>
    <name type="common">Coconut palm</name>
    <dbReference type="NCBI Taxonomy" id="13894"/>
    <lineage>
        <taxon>Eukaryota</taxon>
        <taxon>Viridiplantae</taxon>
        <taxon>Streptophyta</taxon>
        <taxon>Embryophyta</taxon>
        <taxon>Tracheophyta</taxon>
        <taxon>Spermatophyta</taxon>
        <taxon>Magnoliopsida</taxon>
        <taxon>Liliopsida</taxon>
        <taxon>Arecaceae</taxon>
        <taxon>Arecoideae</taxon>
        <taxon>Cocoseae</taxon>
        <taxon>Attaleinae</taxon>
        <taxon>Cocos</taxon>
    </lineage>
</organism>
<comment type="similarity">
    <text evidence="3 4">Belongs to the eukaryotic ribosomal protein eS32 family.</text>
</comment>
<keyword evidence="2 4" id="KW-0687">Ribonucleoprotein</keyword>
<evidence type="ECO:0000256" key="4">
    <source>
        <dbReference type="RuleBase" id="RU368055"/>
    </source>
</evidence>
<keyword evidence="7" id="KW-1185">Reference proteome</keyword>
<keyword evidence="1 4" id="KW-0689">Ribosomal protein</keyword>
<dbReference type="Pfam" id="PF05162">
    <property type="entry name" value="Ribosomal_L41"/>
    <property type="match status" value="1"/>
</dbReference>